<feature type="domain" description="Type I restriction modification DNA specificity" evidence="4">
    <location>
        <begin position="188"/>
        <end position="339"/>
    </location>
</feature>
<accession>F8WKH4</accession>
<evidence type="ECO:0000256" key="3">
    <source>
        <dbReference type="ARBA" id="ARBA00023125"/>
    </source>
</evidence>
<name>F8WKH4_STAAU</name>
<dbReference type="SUPFAM" id="SSF116734">
    <property type="entry name" value="DNA methylase specificity domain"/>
    <property type="match status" value="2"/>
</dbReference>
<dbReference type="REBASE" id="38368">
    <property type="entry name" value="S.Sau6945ORFAP"/>
</dbReference>
<dbReference type="GO" id="GO:0009307">
    <property type="term" value="P:DNA restriction-modification system"/>
    <property type="evidence" value="ECO:0007669"/>
    <property type="project" value="UniProtKB-KW"/>
</dbReference>
<dbReference type="Gene3D" id="3.90.220.20">
    <property type="entry name" value="DNA methylase specificity domains"/>
    <property type="match status" value="2"/>
</dbReference>
<dbReference type="AlphaFoldDB" id="F8WKH4"/>
<dbReference type="EMBL" id="AB505630">
    <property type="protein sequence ID" value="BAK53153.1"/>
    <property type="molecule type" value="Genomic_DNA"/>
</dbReference>
<evidence type="ECO:0000256" key="2">
    <source>
        <dbReference type="ARBA" id="ARBA00022747"/>
    </source>
</evidence>
<dbReference type="InterPro" id="IPR000055">
    <property type="entry name" value="Restrct_endonuc_typeI_TRD"/>
</dbReference>
<dbReference type="GO" id="GO:0003677">
    <property type="term" value="F:DNA binding"/>
    <property type="evidence" value="ECO:0007669"/>
    <property type="project" value="UniProtKB-KW"/>
</dbReference>
<dbReference type="Pfam" id="PF01420">
    <property type="entry name" value="Methylase_S"/>
    <property type="match status" value="2"/>
</dbReference>
<proteinExistence type="inferred from homology"/>
<dbReference type="InterPro" id="IPR044946">
    <property type="entry name" value="Restrct_endonuc_typeI_TRD_sf"/>
</dbReference>
<evidence type="ECO:0000259" key="4">
    <source>
        <dbReference type="Pfam" id="PF01420"/>
    </source>
</evidence>
<organism evidence="5">
    <name type="scientific">Staphylococcus aureus</name>
    <dbReference type="NCBI Taxonomy" id="1280"/>
    <lineage>
        <taxon>Bacteria</taxon>
        <taxon>Bacillati</taxon>
        <taxon>Bacillota</taxon>
        <taxon>Bacilli</taxon>
        <taxon>Bacillales</taxon>
        <taxon>Staphylococcaceae</taxon>
        <taxon>Staphylococcus</taxon>
    </lineage>
</organism>
<keyword evidence="3" id="KW-0238">DNA-binding</keyword>
<keyword evidence="2" id="KW-0680">Restriction system</keyword>
<feature type="domain" description="Type I restriction modification DNA specificity" evidence="4">
    <location>
        <begin position="7"/>
        <end position="138"/>
    </location>
</feature>
<protein>
    <recommendedName>
        <fullName evidence="4">Type I restriction modification DNA specificity domain-containing protein</fullName>
    </recommendedName>
</protein>
<evidence type="ECO:0000256" key="1">
    <source>
        <dbReference type="ARBA" id="ARBA00010923"/>
    </source>
</evidence>
<sequence length="347" mass="40240">MNLSNKIWKEFSLNNLFDIKPGIYHYPEEYDEGETAYVSASNTNNGIKQRINLKPDFKGNCIVTGKVGCTAFYQYEDFCATSDVNILTPQNFQMNEDIGLFFVTIINFSENYKWNYGRQCRVSNSKKIIINLPVVSNNERAIIDKKKIFSEEGYIPDFEFMKNYIKSLKGKPITTKNSRKNKLSIFNRKWEEFKLGNLFSEIYKGKPHIKGELYLTNSTDAQGINFISRTDTNNGCDAYVLDKNLKNIEHSNAITIGDTTATVFYQNQRFVTGDHIVVCRAKWMNKYTALFMKTIIDTEKYKYSYGRAFKMNLIKNTVIKLPAKNDSEPDWELIEDYVKSLPFADRI</sequence>
<comment type="similarity">
    <text evidence="1">Belongs to the type-I restriction system S methylase family.</text>
</comment>
<evidence type="ECO:0000313" key="5">
    <source>
        <dbReference type="EMBL" id="BAK53153.1"/>
    </source>
</evidence>
<reference evidence="5" key="1">
    <citation type="journal article" date="2011" name="Antimicrob. Agents Chemother.">
        <title>Novel types of staphylococcal cassette chromosome mec elements identified in clonal complex 398 methicillin-resistant Staphylococcus aureus strains.</title>
        <authorList>
            <person name="Li S."/>
            <person name="Skov R.L."/>
            <person name="Han X."/>
            <person name="Larsen A.R."/>
            <person name="Larsen J."/>
            <person name="Sorum M."/>
            <person name="Wulf M."/>
            <person name="Voss A."/>
            <person name="Hiramatsu K."/>
            <person name="Ito T."/>
        </authorList>
    </citation>
    <scope>NUCLEOTIDE SEQUENCE</scope>
    <source>
        <strain evidence="5">JCSC6945</strain>
    </source>
</reference>
<dbReference type="RefSeq" id="WP_031912423.1">
    <property type="nucleotide sequence ID" value="NZ_CP134803.1"/>
</dbReference>